<gene>
    <name evidence="2" type="ORF">LEP1GSC029_2442</name>
</gene>
<evidence type="ECO:0000256" key="1">
    <source>
        <dbReference type="SAM" id="Phobius"/>
    </source>
</evidence>
<comment type="caution">
    <text evidence="2">The sequence shown here is derived from an EMBL/GenBank/DDBJ whole genome shotgun (WGS) entry which is preliminary data.</text>
</comment>
<feature type="transmembrane region" description="Helical" evidence="1">
    <location>
        <begin position="222"/>
        <end position="244"/>
    </location>
</feature>
<feature type="transmembrane region" description="Helical" evidence="1">
    <location>
        <begin position="98"/>
        <end position="119"/>
    </location>
</feature>
<keyword evidence="1" id="KW-0812">Transmembrane</keyword>
<reference evidence="2 3" key="1">
    <citation type="submission" date="2013-02" db="EMBL/GenBank/DDBJ databases">
        <authorList>
            <person name="Harkins D.M."/>
            <person name="Durkin A.S."/>
            <person name="Brinkac L.M."/>
            <person name="Haft D.H."/>
            <person name="Selengut J.D."/>
            <person name="Sanka R."/>
            <person name="DePew J."/>
            <person name="Purushe J."/>
            <person name="Whelen A.C."/>
            <person name="Vinetz J.M."/>
            <person name="Sutton G.G."/>
            <person name="Nierman W.C."/>
            <person name="Fouts D.E."/>
        </authorList>
    </citation>
    <scope>NUCLEOTIDE SEQUENCE [LARGE SCALE GENOMIC DNA]</scope>
    <source>
        <strain evidence="2 3">2002000626</strain>
    </source>
</reference>
<feature type="transmembrane region" description="Helical" evidence="1">
    <location>
        <begin position="196"/>
        <end position="216"/>
    </location>
</feature>
<accession>A0A829DA24</accession>
<keyword evidence="1" id="KW-1133">Transmembrane helix</keyword>
<name>A0A829DA24_LEPIR</name>
<dbReference type="Proteomes" id="UP000012329">
    <property type="component" value="Unassembled WGS sequence"/>
</dbReference>
<feature type="transmembrane region" description="Helical" evidence="1">
    <location>
        <begin position="163"/>
        <end position="184"/>
    </location>
</feature>
<feature type="transmembrane region" description="Helical" evidence="1">
    <location>
        <begin position="65"/>
        <end position="86"/>
    </location>
</feature>
<evidence type="ECO:0000313" key="2">
    <source>
        <dbReference type="EMBL" id="EMY06010.1"/>
    </source>
</evidence>
<organism evidence="2 3">
    <name type="scientific">Leptospira interrogans str. 2002000626</name>
    <dbReference type="NCBI Taxonomy" id="996803"/>
    <lineage>
        <taxon>Bacteria</taxon>
        <taxon>Pseudomonadati</taxon>
        <taxon>Spirochaetota</taxon>
        <taxon>Spirochaetia</taxon>
        <taxon>Leptospirales</taxon>
        <taxon>Leptospiraceae</taxon>
        <taxon>Leptospira</taxon>
    </lineage>
</organism>
<dbReference type="AlphaFoldDB" id="A0A829DA24"/>
<evidence type="ECO:0000313" key="3">
    <source>
        <dbReference type="Proteomes" id="UP000012329"/>
    </source>
</evidence>
<sequence>MSSERFKTQELIQETLRILKSEELPGLIAALSYVPFFGWLFIWIFRKTQKFAYFHILQSLKLNCAFIVIYSIVWFLREFPVISWILSLIRINPIVTDFISYVSWIAFLSYSLLGAWNAYQEKESTLPFFRRWKMNFKKYLKKYEPVLRNFPEIANRFLRSERFLVHLVSLPFFGTWLIGFTFYWENQTVRKYSGISFLNFLYFLGFLLVSVLVSWIPIAGPWLGNIIHLMGILIYLGISGLLLYNYTSAKKIGLTIPERHLSHLESYIH</sequence>
<proteinExistence type="predicted"/>
<keyword evidence="1" id="KW-0472">Membrane</keyword>
<dbReference type="EMBL" id="AFJL02000059">
    <property type="protein sequence ID" value="EMY06010.1"/>
    <property type="molecule type" value="Genomic_DNA"/>
</dbReference>
<protein>
    <submittedName>
        <fullName evidence="2">Uncharacterized protein</fullName>
    </submittedName>
</protein>
<feature type="transmembrane region" description="Helical" evidence="1">
    <location>
        <begin position="24"/>
        <end position="45"/>
    </location>
</feature>